<name>A0A9W7D7Z4_9STRA</name>
<organism evidence="3 4">
    <name type="scientific">Phytophthora fragariaefolia</name>
    <dbReference type="NCBI Taxonomy" id="1490495"/>
    <lineage>
        <taxon>Eukaryota</taxon>
        <taxon>Sar</taxon>
        <taxon>Stramenopiles</taxon>
        <taxon>Oomycota</taxon>
        <taxon>Peronosporomycetes</taxon>
        <taxon>Peronosporales</taxon>
        <taxon>Peronosporaceae</taxon>
        <taxon>Phytophthora</taxon>
    </lineage>
</organism>
<evidence type="ECO:0000313" key="4">
    <source>
        <dbReference type="Proteomes" id="UP001165121"/>
    </source>
</evidence>
<dbReference type="GO" id="GO:0003676">
    <property type="term" value="F:nucleic acid binding"/>
    <property type="evidence" value="ECO:0007669"/>
    <property type="project" value="InterPro"/>
</dbReference>
<evidence type="ECO:0000259" key="2">
    <source>
        <dbReference type="Pfam" id="PF13456"/>
    </source>
</evidence>
<evidence type="ECO:0000313" key="3">
    <source>
        <dbReference type="EMBL" id="GMF61023.1"/>
    </source>
</evidence>
<feature type="region of interest" description="Disordered" evidence="1">
    <location>
        <begin position="118"/>
        <end position="232"/>
    </location>
</feature>
<dbReference type="InterPro" id="IPR002156">
    <property type="entry name" value="RNaseH_domain"/>
</dbReference>
<dbReference type="OrthoDB" id="101614at2759"/>
<protein>
    <submittedName>
        <fullName evidence="3">Unnamed protein product</fullName>
    </submittedName>
</protein>
<keyword evidence="4" id="KW-1185">Reference proteome</keyword>
<dbReference type="Pfam" id="PF13456">
    <property type="entry name" value="RVT_3"/>
    <property type="match status" value="1"/>
</dbReference>
<sequence>MNEGLRAAQAYGVTDIVVVGDSRLAIQQSLGVIACLKVSLLAQPNIHRELVARFQSVRYLHVTREYNASADALVGATLAAKEAKTTLTEESKSKLEQLNRIHEVIYERPNRKRVRFADTHDDDSEALPVEPEPPDRPNDATTESSHVENSEISPGATERPPSAEDVDPLEVQEERRRSVGRAQDEELRWANLNSVLKGESSKPSVGQRSDERDHPPPSGTDNDGSRSVTELS</sequence>
<gene>
    <name evidence="3" type="ORF">Pfra01_002655400</name>
</gene>
<evidence type="ECO:0000256" key="1">
    <source>
        <dbReference type="SAM" id="MobiDB-lite"/>
    </source>
</evidence>
<feature type="domain" description="RNase H type-1" evidence="2">
    <location>
        <begin position="3"/>
        <end position="74"/>
    </location>
</feature>
<dbReference type="PROSITE" id="PS51257">
    <property type="entry name" value="PROKAR_LIPOPROTEIN"/>
    <property type="match status" value="1"/>
</dbReference>
<proteinExistence type="predicted"/>
<comment type="caution">
    <text evidence="3">The sequence shown here is derived from an EMBL/GenBank/DDBJ whole genome shotgun (WGS) entry which is preliminary data.</text>
</comment>
<reference evidence="3" key="1">
    <citation type="submission" date="2023-04" db="EMBL/GenBank/DDBJ databases">
        <title>Phytophthora fragariaefolia NBRC 109709.</title>
        <authorList>
            <person name="Ichikawa N."/>
            <person name="Sato H."/>
            <person name="Tonouchi N."/>
        </authorList>
    </citation>
    <scope>NUCLEOTIDE SEQUENCE</scope>
    <source>
        <strain evidence="3">NBRC 109709</strain>
    </source>
</reference>
<accession>A0A9W7D7Z4</accession>
<dbReference type="InterPro" id="IPR036397">
    <property type="entry name" value="RNaseH_sf"/>
</dbReference>
<dbReference type="AlphaFoldDB" id="A0A9W7D7Z4"/>
<dbReference type="Gene3D" id="3.30.420.10">
    <property type="entry name" value="Ribonuclease H-like superfamily/Ribonuclease H"/>
    <property type="match status" value="1"/>
</dbReference>
<feature type="compositionally biased region" description="Basic and acidic residues" evidence="1">
    <location>
        <begin position="172"/>
        <end position="188"/>
    </location>
</feature>
<dbReference type="Proteomes" id="UP001165121">
    <property type="component" value="Unassembled WGS sequence"/>
</dbReference>
<dbReference type="GO" id="GO:0004523">
    <property type="term" value="F:RNA-DNA hybrid ribonuclease activity"/>
    <property type="evidence" value="ECO:0007669"/>
    <property type="project" value="InterPro"/>
</dbReference>
<dbReference type="EMBL" id="BSXT01005616">
    <property type="protein sequence ID" value="GMF61023.1"/>
    <property type="molecule type" value="Genomic_DNA"/>
</dbReference>
<feature type="compositionally biased region" description="Polar residues" evidence="1">
    <location>
        <begin position="219"/>
        <end position="232"/>
    </location>
</feature>